<evidence type="ECO:0000313" key="3">
    <source>
        <dbReference type="Proteomes" id="UP001313282"/>
    </source>
</evidence>
<name>A0AAN8N086_9PEZI</name>
<reference evidence="2 3" key="1">
    <citation type="submission" date="2019-10" db="EMBL/GenBank/DDBJ databases">
        <authorList>
            <person name="Palmer J.M."/>
        </authorList>
    </citation>
    <scope>NUCLEOTIDE SEQUENCE [LARGE SCALE GENOMIC DNA]</scope>
    <source>
        <strain evidence="2 3">TWF718</strain>
    </source>
</reference>
<sequence length="103" mass="10841">MPAEEMNFGNYSRHINALVVADAAATVVGGLEVWEALLGDYAFADGPIGVAVEVWKNIITGADTAAVTAKLREADGGRQVNGRTEGEEGSKKVHFVGSKQQNP</sequence>
<comment type="caution">
    <text evidence="2">The sequence shown here is derived from an EMBL/GenBank/DDBJ whole genome shotgun (WGS) entry which is preliminary data.</text>
</comment>
<gene>
    <name evidence="2" type="ORF">TWF718_007913</name>
</gene>
<keyword evidence="3" id="KW-1185">Reference proteome</keyword>
<dbReference type="EMBL" id="JAVHNR010000005">
    <property type="protein sequence ID" value="KAK6342510.1"/>
    <property type="molecule type" value="Genomic_DNA"/>
</dbReference>
<protein>
    <submittedName>
        <fullName evidence="2">Uncharacterized protein</fullName>
    </submittedName>
</protein>
<accession>A0AAN8N086</accession>
<dbReference type="Proteomes" id="UP001313282">
    <property type="component" value="Unassembled WGS sequence"/>
</dbReference>
<evidence type="ECO:0000256" key="1">
    <source>
        <dbReference type="SAM" id="MobiDB-lite"/>
    </source>
</evidence>
<evidence type="ECO:0000313" key="2">
    <source>
        <dbReference type="EMBL" id="KAK6342510.1"/>
    </source>
</evidence>
<organism evidence="2 3">
    <name type="scientific">Orbilia javanica</name>
    <dbReference type="NCBI Taxonomy" id="47235"/>
    <lineage>
        <taxon>Eukaryota</taxon>
        <taxon>Fungi</taxon>
        <taxon>Dikarya</taxon>
        <taxon>Ascomycota</taxon>
        <taxon>Pezizomycotina</taxon>
        <taxon>Orbiliomycetes</taxon>
        <taxon>Orbiliales</taxon>
        <taxon>Orbiliaceae</taxon>
        <taxon>Orbilia</taxon>
    </lineage>
</organism>
<feature type="region of interest" description="Disordered" evidence="1">
    <location>
        <begin position="76"/>
        <end position="103"/>
    </location>
</feature>
<proteinExistence type="predicted"/>
<dbReference type="AlphaFoldDB" id="A0AAN8N086"/>